<dbReference type="AlphaFoldDB" id="J3NXD9"/>
<dbReference type="VEuPathDB" id="FungiDB:GGTG_05945"/>
<dbReference type="EMBL" id="GL385397">
    <property type="protein sequence ID" value="EJT76021.1"/>
    <property type="molecule type" value="Genomic_DNA"/>
</dbReference>
<dbReference type="EnsemblFungi" id="EJT76021">
    <property type="protein sequence ID" value="EJT76021"/>
    <property type="gene ID" value="GGTG_05945"/>
</dbReference>
<reference evidence="3" key="5">
    <citation type="submission" date="2018-04" db="UniProtKB">
        <authorList>
            <consortium name="EnsemblFungi"/>
        </authorList>
    </citation>
    <scope>IDENTIFICATION</scope>
    <source>
        <strain evidence="3">R3-111a-1</strain>
    </source>
</reference>
<reference evidence="2" key="2">
    <citation type="submission" date="2010-07" db="EMBL/GenBank/DDBJ databases">
        <authorList>
            <consortium name="The Broad Institute Genome Sequencing Platform"/>
            <consortium name="Broad Institute Genome Sequencing Center for Infectious Disease"/>
            <person name="Ma L.-J."/>
            <person name="Dead R."/>
            <person name="Young S."/>
            <person name="Zeng Q."/>
            <person name="Koehrsen M."/>
            <person name="Alvarado L."/>
            <person name="Berlin A."/>
            <person name="Chapman S.B."/>
            <person name="Chen Z."/>
            <person name="Freedman E."/>
            <person name="Gellesch M."/>
            <person name="Goldberg J."/>
            <person name="Griggs A."/>
            <person name="Gujja S."/>
            <person name="Heilman E.R."/>
            <person name="Heiman D."/>
            <person name="Hepburn T."/>
            <person name="Howarth C."/>
            <person name="Jen D."/>
            <person name="Larson L."/>
            <person name="Mehta T."/>
            <person name="Neiman D."/>
            <person name="Pearson M."/>
            <person name="Roberts A."/>
            <person name="Saif S."/>
            <person name="Shea T."/>
            <person name="Shenoy N."/>
            <person name="Sisk P."/>
            <person name="Stolte C."/>
            <person name="Sykes S."/>
            <person name="Walk T."/>
            <person name="White J."/>
            <person name="Yandava C."/>
            <person name="Haas B."/>
            <person name="Nusbaum C."/>
            <person name="Birren B."/>
        </authorList>
    </citation>
    <scope>NUCLEOTIDE SEQUENCE</scope>
    <source>
        <strain evidence="2">R3-111a-1</strain>
    </source>
</reference>
<evidence type="ECO:0000313" key="4">
    <source>
        <dbReference type="Proteomes" id="UP000006039"/>
    </source>
</evidence>
<proteinExistence type="predicted"/>
<dbReference type="RefSeq" id="XP_009222021.1">
    <property type="nucleotide sequence ID" value="XM_009223757.1"/>
</dbReference>
<evidence type="ECO:0000256" key="1">
    <source>
        <dbReference type="SAM" id="SignalP"/>
    </source>
</evidence>
<feature type="chain" id="PRO_5015094610" evidence="1">
    <location>
        <begin position="19"/>
        <end position="74"/>
    </location>
</feature>
<evidence type="ECO:0000313" key="3">
    <source>
        <dbReference type="EnsemblFungi" id="EJT76021"/>
    </source>
</evidence>
<organism evidence="2">
    <name type="scientific">Gaeumannomyces tritici (strain R3-111a-1)</name>
    <name type="common">Wheat and barley take-all root rot fungus</name>
    <name type="synonym">Gaeumannomyces graminis var. tritici</name>
    <dbReference type="NCBI Taxonomy" id="644352"/>
    <lineage>
        <taxon>Eukaryota</taxon>
        <taxon>Fungi</taxon>
        <taxon>Dikarya</taxon>
        <taxon>Ascomycota</taxon>
        <taxon>Pezizomycotina</taxon>
        <taxon>Sordariomycetes</taxon>
        <taxon>Sordariomycetidae</taxon>
        <taxon>Magnaporthales</taxon>
        <taxon>Magnaporthaceae</taxon>
        <taxon>Gaeumannomyces</taxon>
    </lineage>
</organism>
<reference evidence="2" key="3">
    <citation type="submission" date="2010-09" db="EMBL/GenBank/DDBJ databases">
        <title>Annotation of Gaeumannomyces graminis var. tritici R3-111a-1.</title>
        <authorList>
            <consortium name="The Broad Institute Genome Sequencing Platform"/>
            <person name="Ma L.-J."/>
            <person name="Dead R."/>
            <person name="Young S.K."/>
            <person name="Zeng Q."/>
            <person name="Gargeya S."/>
            <person name="Fitzgerald M."/>
            <person name="Haas B."/>
            <person name="Abouelleil A."/>
            <person name="Alvarado L."/>
            <person name="Arachchi H.M."/>
            <person name="Berlin A."/>
            <person name="Brown A."/>
            <person name="Chapman S.B."/>
            <person name="Chen Z."/>
            <person name="Dunbar C."/>
            <person name="Freedman E."/>
            <person name="Gearin G."/>
            <person name="Gellesch M."/>
            <person name="Goldberg J."/>
            <person name="Griggs A."/>
            <person name="Gujja S."/>
            <person name="Heiman D."/>
            <person name="Howarth C."/>
            <person name="Larson L."/>
            <person name="Lui A."/>
            <person name="MacDonald P.J.P."/>
            <person name="Mehta T."/>
            <person name="Montmayeur A."/>
            <person name="Murphy C."/>
            <person name="Neiman D."/>
            <person name="Pearson M."/>
            <person name="Priest M."/>
            <person name="Roberts A."/>
            <person name="Saif S."/>
            <person name="Shea T."/>
            <person name="Shenoy N."/>
            <person name="Sisk P."/>
            <person name="Stolte C."/>
            <person name="Sykes S."/>
            <person name="Yandava C."/>
            <person name="Wortman J."/>
            <person name="Nusbaum C."/>
            <person name="Birren B."/>
        </authorList>
    </citation>
    <scope>NUCLEOTIDE SEQUENCE</scope>
    <source>
        <strain evidence="2">R3-111a-1</strain>
    </source>
</reference>
<reference evidence="3" key="4">
    <citation type="journal article" date="2015" name="G3 (Bethesda)">
        <title>Genome sequences of three phytopathogenic species of the Magnaporthaceae family of fungi.</title>
        <authorList>
            <person name="Okagaki L.H."/>
            <person name="Nunes C.C."/>
            <person name="Sailsbery J."/>
            <person name="Clay B."/>
            <person name="Brown D."/>
            <person name="John T."/>
            <person name="Oh Y."/>
            <person name="Young N."/>
            <person name="Fitzgerald M."/>
            <person name="Haas B.J."/>
            <person name="Zeng Q."/>
            <person name="Young S."/>
            <person name="Adiconis X."/>
            <person name="Fan L."/>
            <person name="Levin J.Z."/>
            <person name="Mitchell T.K."/>
            <person name="Okubara P.A."/>
            <person name="Farman M.L."/>
            <person name="Kohn L.M."/>
            <person name="Birren B."/>
            <person name="Ma L.-J."/>
            <person name="Dean R.A."/>
        </authorList>
    </citation>
    <scope>NUCLEOTIDE SEQUENCE</scope>
    <source>
        <strain evidence="3">R3-111a-1</strain>
    </source>
</reference>
<feature type="signal peptide" evidence="1">
    <location>
        <begin position="1"/>
        <end position="18"/>
    </location>
</feature>
<name>J3NXD9_GAET3</name>
<dbReference type="GeneID" id="20346403"/>
<dbReference type="HOGENOM" id="CLU_2687964_0_0_1"/>
<dbReference type="Proteomes" id="UP000006039">
    <property type="component" value="Unassembled WGS sequence"/>
</dbReference>
<keyword evidence="1" id="KW-0732">Signal</keyword>
<evidence type="ECO:0000313" key="2">
    <source>
        <dbReference type="EMBL" id="EJT76021.1"/>
    </source>
</evidence>
<sequence>MKFTASFIVSCLVAGSVALTVPIEARQSTSDVVPSSIQARETSDAAVLAARQGRKKKTIPCLASEGCLPADKSG</sequence>
<accession>J3NXD9</accession>
<protein>
    <submittedName>
        <fullName evidence="2 3">Uncharacterized protein</fullName>
    </submittedName>
</protein>
<gene>
    <name evidence="3" type="primary">20346403</name>
    <name evidence="2" type="ORF">GGTG_05945</name>
</gene>
<reference evidence="4" key="1">
    <citation type="submission" date="2010-07" db="EMBL/GenBank/DDBJ databases">
        <title>The genome sequence of Gaeumannomyces graminis var. tritici strain R3-111a-1.</title>
        <authorList>
            <consortium name="The Broad Institute Genome Sequencing Platform"/>
            <person name="Ma L.-J."/>
            <person name="Dead R."/>
            <person name="Young S."/>
            <person name="Zeng Q."/>
            <person name="Koehrsen M."/>
            <person name="Alvarado L."/>
            <person name="Berlin A."/>
            <person name="Chapman S.B."/>
            <person name="Chen Z."/>
            <person name="Freedman E."/>
            <person name="Gellesch M."/>
            <person name="Goldberg J."/>
            <person name="Griggs A."/>
            <person name="Gujja S."/>
            <person name="Heilman E.R."/>
            <person name="Heiman D."/>
            <person name="Hepburn T."/>
            <person name="Howarth C."/>
            <person name="Jen D."/>
            <person name="Larson L."/>
            <person name="Mehta T."/>
            <person name="Neiman D."/>
            <person name="Pearson M."/>
            <person name="Roberts A."/>
            <person name="Saif S."/>
            <person name="Shea T."/>
            <person name="Shenoy N."/>
            <person name="Sisk P."/>
            <person name="Stolte C."/>
            <person name="Sykes S."/>
            <person name="Walk T."/>
            <person name="White J."/>
            <person name="Yandava C."/>
            <person name="Haas B."/>
            <person name="Nusbaum C."/>
            <person name="Birren B."/>
        </authorList>
    </citation>
    <scope>NUCLEOTIDE SEQUENCE [LARGE SCALE GENOMIC DNA]</scope>
    <source>
        <strain evidence="4">R3-111a-1</strain>
    </source>
</reference>
<keyword evidence="4" id="KW-1185">Reference proteome</keyword>